<sequence>MILLIDNYDSFTYNLYQYIGEIYEDIKVIRNDGISLEEIENLNPIGIILSPGPGIPENSGICIDTVKKFGGQIPILGICLGHQAIGCAYGGKVIRARNIMHGKTSKINIKQNKIFEHLKYPINVMRYHSLVIEKKSLPEELVVTAQSLDDGEIMAIKHKKYEVYGLQFHPESILTENGKTIVKNFVEGICCAAGNN</sequence>
<organism evidence="3 4">
    <name type="scientific">Clostridium moutaii</name>
    <dbReference type="NCBI Taxonomy" id="3240932"/>
    <lineage>
        <taxon>Bacteria</taxon>
        <taxon>Bacillati</taxon>
        <taxon>Bacillota</taxon>
        <taxon>Clostridia</taxon>
        <taxon>Eubacteriales</taxon>
        <taxon>Clostridiaceae</taxon>
        <taxon>Clostridium</taxon>
    </lineage>
</organism>
<dbReference type="SUPFAM" id="SSF52317">
    <property type="entry name" value="Class I glutamine amidotransferase-like"/>
    <property type="match status" value="1"/>
</dbReference>
<dbReference type="InterPro" id="IPR017926">
    <property type="entry name" value="GATASE"/>
</dbReference>
<gene>
    <name evidence="3" type="ORF">AB8U03_02070</name>
</gene>
<dbReference type="PANTHER" id="PTHR43418:SF4">
    <property type="entry name" value="MULTIFUNCTIONAL TRYPTOPHAN BIOSYNTHESIS PROTEIN"/>
    <property type="match status" value="1"/>
</dbReference>
<protein>
    <submittedName>
        <fullName evidence="3">Aminodeoxychorismate/anthranilate synthase component II</fullName>
    </submittedName>
</protein>
<evidence type="ECO:0000259" key="2">
    <source>
        <dbReference type="Pfam" id="PF00117"/>
    </source>
</evidence>
<dbReference type="RefSeq" id="WP_369702864.1">
    <property type="nucleotide sequence ID" value="NZ_JBGEWD010000001.1"/>
</dbReference>
<dbReference type="InterPro" id="IPR029062">
    <property type="entry name" value="Class_I_gatase-like"/>
</dbReference>
<keyword evidence="1" id="KW-0315">Glutamine amidotransferase</keyword>
<comment type="caution">
    <text evidence="3">The sequence shown here is derived from an EMBL/GenBank/DDBJ whole genome shotgun (WGS) entry which is preliminary data.</text>
</comment>
<dbReference type="PANTHER" id="PTHR43418">
    <property type="entry name" value="MULTIFUNCTIONAL TRYPTOPHAN BIOSYNTHESIS PROTEIN-RELATED"/>
    <property type="match status" value="1"/>
</dbReference>
<dbReference type="InterPro" id="IPR006221">
    <property type="entry name" value="TrpG/PapA_dom"/>
</dbReference>
<dbReference type="InterPro" id="IPR050472">
    <property type="entry name" value="Anth_synth/Amidotransfase"/>
</dbReference>
<evidence type="ECO:0000256" key="1">
    <source>
        <dbReference type="ARBA" id="ARBA00022962"/>
    </source>
</evidence>
<feature type="domain" description="Glutamine amidotransferase" evidence="2">
    <location>
        <begin position="3"/>
        <end position="186"/>
    </location>
</feature>
<dbReference type="Proteomes" id="UP001564657">
    <property type="component" value="Unassembled WGS sequence"/>
</dbReference>
<evidence type="ECO:0000313" key="4">
    <source>
        <dbReference type="Proteomes" id="UP001564657"/>
    </source>
</evidence>
<dbReference type="Gene3D" id="3.40.50.880">
    <property type="match status" value="1"/>
</dbReference>
<keyword evidence="4" id="KW-1185">Reference proteome</keyword>
<dbReference type="PRINTS" id="PR00099">
    <property type="entry name" value="CPSGATASE"/>
</dbReference>
<dbReference type="PROSITE" id="PS51273">
    <property type="entry name" value="GATASE_TYPE_1"/>
    <property type="match status" value="1"/>
</dbReference>
<proteinExistence type="predicted"/>
<dbReference type="NCBIfam" id="TIGR00566">
    <property type="entry name" value="trpG_papA"/>
    <property type="match status" value="1"/>
</dbReference>
<dbReference type="PRINTS" id="PR00096">
    <property type="entry name" value="GATASE"/>
</dbReference>
<evidence type="ECO:0000313" key="3">
    <source>
        <dbReference type="EMBL" id="MEY7998995.1"/>
    </source>
</evidence>
<dbReference type="EMBL" id="JBGEWD010000001">
    <property type="protein sequence ID" value="MEY7998995.1"/>
    <property type="molecule type" value="Genomic_DNA"/>
</dbReference>
<accession>A0ABV4BN62</accession>
<dbReference type="PRINTS" id="PR00097">
    <property type="entry name" value="ANTSNTHASEII"/>
</dbReference>
<dbReference type="Pfam" id="PF00117">
    <property type="entry name" value="GATase"/>
    <property type="match status" value="1"/>
</dbReference>
<dbReference type="CDD" id="cd01743">
    <property type="entry name" value="GATase1_Anthranilate_Synthase"/>
    <property type="match status" value="1"/>
</dbReference>
<reference evidence="3 4" key="1">
    <citation type="submission" date="2024-08" db="EMBL/GenBank/DDBJ databases">
        <title>Clostridium lapicellarii sp. nov., and Clostridium renhuaiense sp. nov., two species isolated from the mud in a fermentation cellar used for producing sauce-flavour Chinese liquors.</title>
        <authorList>
            <person name="Yang F."/>
            <person name="Wang H."/>
            <person name="Chen L.Q."/>
            <person name="Zhou N."/>
            <person name="Lu J.J."/>
            <person name="Pu X.X."/>
            <person name="Wan B."/>
            <person name="Wang L."/>
            <person name="Liu S.J."/>
        </authorList>
    </citation>
    <scope>NUCLEOTIDE SEQUENCE [LARGE SCALE GENOMIC DNA]</scope>
    <source>
        <strain evidence="3 4">MT-5</strain>
    </source>
</reference>
<name>A0ABV4BN62_9CLOT</name>